<gene>
    <name evidence="1" type="ORF">BT96DRAFT_755091</name>
</gene>
<feature type="non-terminal residue" evidence="1">
    <location>
        <position position="70"/>
    </location>
</feature>
<evidence type="ECO:0000313" key="1">
    <source>
        <dbReference type="EMBL" id="KAE9395366.1"/>
    </source>
</evidence>
<protein>
    <submittedName>
        <fullName evidence="1">Uncharacterized protein</fullName>
    </submittedName>
</protein>
<dbReference type="AlphaFoldDB" id="A0A6A4HC21"/>
<feature type="non-terminal residue" evidence="1">
    <location>
        <position position="1"/>
    </location>
</feature>
<name>A0A6A4HC21_9AGAR</name>
<evidence type="ECO:0000313" key="2">
    <source>
        <dbReference type="Proteomes" id="UP000799118"/>
    </source>
</evidence>
<dbReference type="OrthoDB" id="3067660at2759"/>
<organism evidence="1 2">
    <name type="scientific">Gymnopus androsaceus JB14</name>
    <dbReference type="NCBI Taxonomy" id="1447944"/>
    <lineage>
        <taxon>Eukaryota</taxon>
        <taxon>Fungi</taxon>
        <taxon>Dikarya</taxon>
        <taxon>Basidiomycota</taxon>
        <taxon>Agaricomycotina</taxon>
        <taxon>Agaricomycetes</taxon>
        <taxon>Agaricomycetidae</taxon>
        <taxon>Agaricales</taxon>
        <taxon>Marasmiineae</taxon>
        <taxon>Omphalotaceae</taxon>
        <taxon>Gymnopus</taxon>
    </lineage>
</organism>
<reference evidence="1" key="1">
    <citation type="journal article" date="2019" name="Environ. Microbiol.">
        <title>Fungal ecological strategies reflected in gene transcription - a case study of two litter decomposers.</title>
        <authorList>
            <person name="Barbi F."/>
            <person name="Kohler A."/>
            <person name="Barry K."/>
            <person name="Baskaran P."/>
            <person name="Daum C."/>
            <person name="Fauchery L."/>
            <person name="Ihrmark K."/>
            <person name="Kuo A."/>
            <person name="LaButti K."/>
            <person name="Lipzen A."/>
            <person name="Morin E."/>
            <person name="Grigoriev I.V."/>
            <person name="Henrissat B."/>
            <person name="Lindahl B."/>
            <person name="Martin F."/>
        </authorList>
    </citation>
    <scope>NUCLEOTIDE SEQUENCE</scope>
    <source>
        <strain evidence="1">JB14</strain>
    </source>
</reference>
<proteinExistence type="predicted"/>
<accession>A0A6A4HC21</accession>
<sequence>DNVKEALKLSANNKAPGLNGICYKIWKTLNGRFENARAHEKRAFGIISTLRRVFNDIKENGIAPRTSFSE</sequence>
<keyword evidence="2" id="KW-1185">Reference proteome</keyword>
<dbReference type="EMBL" id="ML769532">
    <property type="protein sequence ID" value="KAE9395366.1"/>
    <property type="molecule type" value="Genomic_DNA"/>
</dbReference>
<dbReference type="Proteomes" id="UP000799118">
    <property type="component" value="Unassembled WGS sequence"/>
</dbReference>